<evidence type="ECO:0000256" key="11">
    <source>
        <dbReference type="ARBA" id="ARBA00023136"/>
    </source>
</evidence>
<comment type="cofactor">
    <cofactor evidence="1">
        <name>heme b</name>
        <dbReference type="ChEBI" id="CHEBI:60344"/>
    </cofactor>
</comment>
<keyword evidence="16" id="KW-1185">Reference proteome</keyword>
<keyword evidence="8" id="KW-0249">Electron transport</keyword>
<evidence type="ECO:0000256" key="12">
    <source>
        <dbReference type="ARBA" id="ARBA00037975"/>
    </source>
</evidence>
<dbReference type="PANTHER" id="PTHR30529">
    <property type="entry name" value="CYTOCHROME B561"/>
    <property type="match status" value="1"/>
</dbReference>
<dbReference type="Gene3D" id="1.20.950.20">
    <property type="entry name" value="Transmembrane di-heme cytochromes, Chain C"/>
    <property type="match status" value="1"/>
</dbReference>
<keyword evidence="4" id="KW-1003">Cell membrane</keyword>
<keyword evidence="5" id="KW-0349">Heme</keyword>
<dbReference type="InterPro" id="IPR052168">
    <property type="entry name" value="Cytochrome_b561_oxidase"/>
</dbReference>
<evidence type="ECO:0000256" key="10">
    <source>
        <dbReference type="ARBA" id="ARBA00023004"/>
    </source>
</evidence>
<dbReference type="Pfam" id="PF01292">
    <property type="entry name" value="Ni_hydr_CYTB"/>
    <property type="match status" value="1"/>
</dbReference>
<dbReference type="InterPro" id="IPR011577">
    <property type="entry name" value="Cyt_b561_bac/Ni-Hgenase"/>
</dbReference>
<evidence type="ECO:0000256" key="2">
    <source>
        <dbReference type="ARBA" id="ARBA00004651"/>
    </source>
</evidence>
<evidence type="ECO:0000259" key="14">
    <source>
        <dbReference type="Pfam" id="PF01292"/>
    </source>
</evidence>
<dbReference type="PANTHER" id="PTHR30529:SF1">
    <property type="entry name" value="CYTOCHROME B561 HOMOLOG 2"/>
    <property type="match status" value="1"/>
</dbReference>
<comment type="similarity">
    <text evidence="12">Belongs to the cytochrome b561 family.</text>
</comment>
<evidence type="ECO:0000256" key="7">
    <source>
        <dbReference type="ARBA" id="ARBA00022723"/>
    </source>
</evidence>
<organism evidence="15 16">
    <name type="scientific">Shewanella psychropiezotolerans</name>
    <dbReference type="NCBI Taxonomy" id="2593655"/>
    <lineage>
        <taxon>Bacteria</taxon>
        <taxon>Pseudomonadati</taxon>
        <taxon>Pseudomonadota</taxon>
        <taxon>Gammaproteobacteria</taxon>
        <taxon>Alteromonadales</taxon>
        <taxon>Shewanellaceae</taxon>
        <taxon>Shewanella</taxon>
    </lineage>
</organism>
<dbReference type="EMBL" id="CP041614">
    <property type="protein sequence ID" value="QDO82697.1"/>
    <property type="molecule type" value="Genomic_DNA"/>
</dbReference>
<feature type="transmembrane region" description="Helical" evidence="13">
    <location>
        <begin position="140"/>
        <end position="164"/>
    </location>
</feature>
<accession>A0ABX5WWC7</accession>
<feature type="transmembrane region" description="Helical" evidence="13">
    <location>
        <begin position="47"/>
        <end position="69"/>
    </location>
</feature>
<evidence type="ECO:0000256" key="1">
    <source>
        <dbReference type="ARBA" id="ARBA00001970"/>
    </source>
</evidence>
<evidence type="ECO:0000256" key="6">
    <source>
        <dbReference type="ARBA" id="ARBA00022692"/>
    </source>
</evidence>
<dbReference type="SUPFAM" id="SSF81342">
    <property type="entry name" value="Transmembrane di-heme cytochromes"/>
    <property type="match status" value="1"/>
</dbReference>
<evidence type="ECO:0000256" key="13">
    <source>
        <dbReference type="SAM" id="Phobius"/>
    </source>
</evidence>
<evidence type="ECO:0000256" key="5">
    <source>
        <dbReference type="ARBA" id="ARBA00022617"/>
    </source>
</evidence>
<name>A0ABX5WWC7_9GAMM</name>
<sequence length="189" mass="22160">MTSSPLKSTQAHYDLLTRFFHWVIAFTIIYNTIAGYTMFVLEETYPVIYQFIGDINVSLASVVAILFIFRWIWSHFRQEPDSSSGLPLLQKKIANIVHSTLYLNMFIVYLSGFLMLEHSFEIFWLFELPNPITTPEINHFFFIIHRYSCICLAIFMLVHIAAALKHHLIEKNNVLIRMLGPKFILRKTI</sequence>
<feature type="domain" description="Cytochrome b561 bacterial/Ni-hydrogenase" evidence="14">
    <location>
        <begin position="12"/>
        <end position="180"/>
    </location>
</feature>
<keyword evidence="6 13" id="KW-0812">Transmembrane</keyword>
<gene>
    <name evidence="15" type="ORF">FM037_04930</name>
</gene>
<feature type="transmembrane region" description="Helical" evidence="13">
    <location>
        <begin position="101"/>
        <end position="120"/>
    </location>
</feature>
<evidence type="ECO:0000256" key="4">
    <source>
        <dbReference type="ARBA" id="ARBA00022475"/>
    </source>
</evidence>
<keyword evidence="3" id="KW-0813">Transport</keyword>
<evidence type="ECO:0000256" key="3">
    <source>
        <dbReference type="ARBA" id="ARBA00022448"/>
    </source>
</evidence>
<evidence type="ECO:0000313" key="15">
    <source>
        <dbReference type="EMBL" id="QDO82697.1"/>
    </source>
</evidence>
<keyword evidence="10" id="KW-0408">Iron</keyword>
<comment type="subcellular location">
    <subcellularLocation>
        <location evidence="2">Cell membrane</location>
        <topology evidence="2">Multi-pass membrane protein</topology>
    </subcellularLocation>
</comment>
<reference evidence="15 16" key="1">
    <citation type="submission" date="2019-07" db="EMBL/GenBank/DDBJ databases">
        <title>Shewanella sp. YLB-06 whole genomic sequence.</title>
        <authorList>
            <person name="Yu L."/>
        </authorList>
    </citation>
    <scope>NUCLEOTIDE SEQUENCE [LARGE SCALE GENOMIC DNA]</scope>
    <source>
        <strain evidence="15 16">YLB-06</strain>
    </source>
</reference>
<proteinExistence type="inferred from homology"/>
<feature type="transmembrane region" description="Helical" evidence="13">
    <location>
        <begin position="20"/>
        <end position="41"/>
    </location>
</feature>
<protein>
    <submittedName>
        <fullName evidence="15">Cytochrome b</fullName>
    </submittedName>
</protein>
<dbReference type="Proteomes" id="UP000315947">
    <property type="component" value="Chromosome"/>
</dbReference>
<dbReference type="InterPro" id="IPR016174">
    <property type="entry name" value="Di-haem_cyt_TM"/>
</dbReference>
<evidence type="ECO:0000256" key="8">
    <source>
        <dbReference type="ARBA" id="ARBA00022982"/>
    </source>
</evidence>
<keyword evidence="9 13" id="KW-1133">Transmembrane helix</keyword>
<evidence type="ECO:0000313" key="16">
    <source>
        <dbReference type="Proteomes" id="UP000315947"/>
    </source>
</evidence>
<keyword evidence="11 13" id="KW-0472">Membrane</keyword>
<evidence type="ECO:0000256" key="9">
    <source>
        <dbReference type="ARBA" id="ARBA00022989"/>
    </source>
</evidence>
<keyword evidence="7" id="KW-0479">Metal-binding</keyword>
<dbReference type="RefSeq" id="WP_144045084.1">
    <property type="nucleotide sequence ID" value="NZ_CP041614.1"/>
</dbReference>